<dbReference type="GO" id="GO:0061630">
    <property type="term" value="F:ubiquitin protein ligase activity"/>
    <property type="evidence" value="ECO:0007669"/>
    <property type="project" value="UniProtKB-EC"/>
</dbReference>
<dbReference type="Gramene" id="BGIOSGA019693-TA">
    <property type="protein sequence ID" value="BGIOSGA019693-PA"/>
    <property type="gene ID" value="BGIOSGA019693"/>
</dbReference>
<feature type="domain" description="RING-type" evidence="16">
    <location>
        <begin position="125"/>
        <end position="167"/>
    </location>
</feature>
<comment type="subcellular location">
    <subcellularLocation>
        <location evidence="2">Membrane</location>
        <topology evidence="2">Single-pass membrane protein</topology>
    </subcellularLocation>
</comment>
<dbReference type="Pfam" id="PF13639">
    <property type="entry name" value="zf-RING_2"/>
    <property type="match status" value="1"/>
</dbReference>
<evidence type="ECO:0000256" key="12">
    <source>
        <dbReference type="ARBA" id="ARBA00023136"/>
    </source>
</evidence>
<dbReference type="Proteomes" id="UP000007015">
    <property type="component" value="Chromosome 5"/>
</dbReference>
<evidence type="ECO:0000256" key="9">
    <source>
        <dbReference type="ARBA" id="ARBA00022786"/>
    </source>
</evidence>
<evidence type="ECO:0000256" key="15">
    <source>
        <dbReference type="SAM" id="Phobius"/>
    </source>
</evidence>
<feature type="compositionally biased region" description="Basic and acidic residues" evidence="14">
    <location>
        <begin position="87"/>
        <end position="99"/>
    </location>
</feature>
<dbReference type="PANTHER" id="PTHR46913:SF1">
    <property type="entry name" value="RING-H2 FINGER PROTEIN ATL16"/>
    <property type="match status" value="1"/>
</dbReference>
<evidence type="ECO:0000256" key="1">
    <source>
        <dbReference type="ARBA" id="ARBA00000900"/>
    </source>
</evidence>
<dbReference type="GO" id="GO:0016567">
    <property type="term" value="P:protein ubiquitination"/>
    <property type="evidence" value="ECO:0007669"/>
    <property type="project" value="UniProtKB-UniPathway"/>
</dbReference>
<evidence type="ECO:0000256" key="10">
    <source>
        <dbReference type="ARBA" id="ARBA00022833"/>
    </source>
</evidence>
<evidence type="ECO:0000256" key="5">
    <source>
        <dbReference type="ARBA" id="ARBA00022679"/>
    </source>
</evidence>
<dbReference type="GO" id="GO:0016020">
    <property type="term" value="C:membrane"/>
    <property type="evidence" value="ECO:0007669"/>
    <property type="project" value="UniProtKB-SubCell"/>
</dbReference>
<keyword evidence="12 15" id="KW-0472">Membrane</keyword>
<evidence type="ECO:0000256" key="2">
    <source>
        <dbReference type="ARBA" id="ARBA00004167"/>
    </source>
</evidence>
<keyword evidence="9" id="KW-0833">Ubl conjugation pathway</keyword>
<keyword evidence="8 13" id="KW-0863">Zinc-finger</keyword>
<protein>
    <recommendedName>
        <fullName evidence="4">RING-type E3 ubiquitin transferase</fullName>
        <ecNumber evidence="4">2.3.2.27</ecNumber>
    </recommendedName>
</protein>
<evidence type="ECO:0000256" key="14">
    <source>
        <dbReference type="SAM" id="MobiDB-lite"/>
    </source>
</evidence>
<comment type="pathway">
    <text evidence="3">Protein modification; protein ubiquitination.</text>
</comment>
<evidence type="ECO:0000313" key="18">
    <source>
        <dbReference type="Proteomes" id="UP000007015"/>
    </source>
</evidence>
<keyword evidence="6 15" id="KW-0812">Transmembrane</keyword>
<dbReference type="InterPro" id="IPR001841">
    <property type="entry name" value="Znf_RING"/>
</dbReference>
<dbReference type="EC" id="2.3.2.27" evidence="4"/>
<evidence type="ECO:0000256" key="6">
    <source>
        <dbReference type="ARBA" id="ARBA00022692"/>
    </source>
</evidence>
<dbReference type="UniPathway" id="UPA00143"/>
<feature type="transmembrane region" description="Helical" evidence="15">
    <location>
        <begin position="20"/>
        <end position="43"/>
    </location>
</feature>
<dbReference type="SMART" id="SM00184">
    <property type="entry name" value="RING"/>
    <property type="match status" value="1"/>
</dbReference>
<dbReference type="CDD" id="cd16461">
    <property type="entry name" value="RING-H2_EL5-like"/>
    <property type="match status" value="1"/>
</dbReference>
<dbReference type="PROSITE" id="PS50089">
    <property type="entry name" value="ZF_RING_2"/>
    <property type="match status" value="1"/>
</dbReference>
<feature type="region of interest" description="Disordered" evidence="14">
    <location>
        <begin position="54"/>
        <end position="100"/>
    </location>
</feature>
<evidence type="ECO:0000256" key="13">
    <source>
        <dbReference type="PROSITE-ProRule" id="PRU00175"/>
    </source>
</evidence>
<keyword evidence="7" id="KW-0479">Metal-binding</keyword>
<evidence type="ECO:0000256" key="4">
    <source>
        <dbReference type="ARBA" id="ARBA00012483"/>
    </source>
</evidence>
<name>B8AXG4_ORYSI</name>
<dbReference type="InterPro" id="IPR044600">
    <property type="entry name" value="ATL1/ATL16-like"/>
</dbReference>
<dbReference type="Gene3D" id="3.30.40.10">
    <property type="entry name" value="Zinc/RING finger domain, C3HC4 (zinc finger)"/>
    <property type="match status" value="1"/>
</dbReference>
<sequence>MSTVAAPAVEDASKHWAPHGAVLTAFVVGINLLMVLLVFFYFWRFFSGKRGPPPSSSSMAGGADDEEAASSDSDTSPAASPRASWRRLREWPAGRRQQEEDIASSLPVSVYSSADVGNGKAAAECAVCIVEFRDGDLARLLPRCGHRFHADCVGAWLRLHSTCPLCRAAALPLAASTATASVPNNNDDPKDDAAAHCPVPVFCVFGLRRWEKAYRRAGFSTSGTRGGSSRISFIAAVGGRREEVGRQEEDEQEPHGSDLIGERVKRYALKAQSANSAWPIRHQLFRYSALGIGLDTRQ</sequence>
<keyword evidence="18" id="KW-1185">Reference proteome</keyword>
<organism evidence="17 18">
    <name type="scientific">Oryza sativa subsp. indica</name>
    <name type="common">Rice</name>
    <dbReference type="NCBI Taxonomy" id="39946"/>
    <lineage>
        <taxon>Eukaryota</taxon>
        <taxon>Viridiplantae</taxon>
        <taxon>Streptophyta</taxon>
        <taxon>Embryophyta</taxon>
        <taxon>Tracheophyta</taxon>
        <taxon>Spermatophyta</taxon>
        <taxon>Magnoliopsida</taxon>
        <taxon>Liliopsida</taxon>
        <taxon>Poales</taxon>
        <taxon>Poaceae</taxon>
        <taxon>BOP clade</taxon>
        <taxon>Oryzoideae</taxon>
        <taxon>Oryzeae</taxon>
        <taxon>Oryzinae</taxon>
        <taxon>Oryza</taxon>
        <taxon>Oryza sativa</taxon>
    </lineage>
</organism>
<dbReference type="OMA" id="WEKAYRR"/>
<evidence type="ECO:0000256" key="7">
    <source>
        <dbReference type="ARBA" id="ARBA00022723"/>
    </source>
</evidence>
<accession>B8AXG4</accession>
<dbReference type="InterPro" id="IPR013083">
    <property type="entry name" value="Znf_RING/FYVE/PHD"/>
</dbReference>
<reference evidence="17 18" key="1">
    <citation type="journal article" date="2005" name="PLoS Biol.">
        <title>The genomes of Oryza sativa: a history of duplications.</title>
        <authorList>
            <person name="Yu J."/>
            <person name="Wang J."/>
            <person name="Lin W."/>
            <person name="Li S."/>
            <person name="Li H."/>
            <person name="Zhou J."/>
            <person name="Ni P."/>
            <person name="Dong W."/>
            <person name="Hu S."/>
            <person name="Zeng C."/>
            <person name="Zhang J."/>
            <person name="Zhang Y."/>
            <person name="Li R."/>
            <person name="Xu Z."/>
            <person name="Li S."/>
            <person name="Li X."/>
            <person name="Zheng H."/>
            <person name="Cong L."/>
            <person name="Lin L."/>
            <person name="Yin J."/>
            <person name="Geng J."/>
            <person name="Li G."/>
            <person name="Shi J."/>
            <person name="Liu J."/>
            <person name="Lv H."/>
            <person name="Li J."/>
            <person name="Wang J."/>
            <person name="Deng Y."/>
            <person name="Ran L."/>
            <person name="Shi X."/>
            <person name="Wang X."/>
            <person name="Wu Q."/>
            <person name="Li C."/>
            <person name="Ren X."/>
            <person name="Wang J."/>
            <person name="Wang X."/>
            <person name="Li D."/>
            <person name="Liu D."/>
            <person name="Zhang X."/>
            <person name="Ji Z."/>
            <person name="Zhao W."/>
            <person name="Sun Y."/>
            <person name="Zhang Z."/>
            <person name="Bao J."/>
            <person name="Han Y."/>
            <person name="Dong L."/>
            <person name="Ji J."/>
            <person name="Chen P."/>
            <person name="Wu S."/>
            <person name="Liu J."/>
            <person name="Xiao Y."/>
            <person name="Bu D."/>
            <person name="Tan J."/>
            <person name="Yang L."/>
            <person name="Ye C."/>
            <person name="Zhang J."/>
            <person name="Xu J."/>
            <person name="Zhou Y."/>
            <person name="Yu Y."/>
            <person name="Zhang B."/>
            <person name="Zhuang S."/>
            <person name="Wei H."/>
            <person name="Liu B."/>
            <person name="Lei M."/>
            <person name="Yu H."/>
            <person name="Li Y."/>
            <person name="Xu H."/>
            <person name="Wei S."/>
            <person name="He X."/>
            <person name="Fang L."/>
            <person name="Zhang Z."/>
            <person name="Zhang Y."/>
            <person name="Huang X."/>
            <person name="Su Z."/>
            <person name="Tong W."/>
            <person name="Li J."/>
            <person name="Tong Z."/>
            <person name="Li S."/>
            <person name="Ye J."/>
            <person name="Wang L."/>
            <person name="Fang L."/>
            <person name="Lei T."/>
            <person name="Chen C."/>
            <person name="Chen H."/>
            <person name="Xu Z."/>
            <person name="Li H."/>
            <person name="Huang H."/>
            <person name="Zhang F."/>
            <person name="Xu H."/>
            <person name="Li N."/>
            <person name="Zhao C."/>
            <person name="Li S."/>
            <person name="Dong L."/>
            <person name="Huang Y."/>
            <person name="Li L."/>
            <person name="Xi Y."/>
            <person name="Qi Q."/>
            <person name="Li W."/>
            <person name="Zhang B."/>
            <person name="Hu W."/>
            <person name="Zhang Y."/>
            <person name="Tian X."/>
            <person name="Jiao Y."/>
            <person name="Liang X."/>
            <person name="Jin J."/>
            <person name="Gao L."/>
            <person name="Zheng W."/>
            <person name="Hao B."/>
            <person name="Liu S."/>
            <person name="Wang W."/>
            <person name="Yuan L."/>
            <person name="Cao M."/>
            <person name="McDermott J."/>
            <person name="Samudrala R."/>
            <person name="Wang J."/>
            <person name="Wong G.K."/>
            <person name="Yang H."/>
        </authorList>
    </citation>
    <scope>NUCLEOTIDE SEQUENCE [LARGE SCALE GENOMIC DNA]</scope>
    <source>
        <strain evidence="18">cv. 93-11</strain>
    </source>
</reference>
<gene>
    <name evidence="17" type="ORF">OsI_19630</name>
</gene>
<evidence type="ECO:0000313" key="17">
    <source>
        <dbReference type="EMBL" id="EEC79062.1"/>
    </source>
</evidence>
<dbReference type="EMBL" id="CM000130">
    <property type="protein sequence ID" value="EEC79062.1"/>
    <property type="molecule type" value="Genomic_DNA"/>
</dbReference>
<evidence type="ECO:0000256" key="3">
    <source>
        <dbReference type="ARBA" id="ARBA00004906"/>
    </source>
</evidence>
<evidence type="ECO:0000256" key="11">
    <source>
        <dbReference type="ARBA" id="ARBA00022989"/>
    </source>
</evidence>
<keyword evidence="5" id="KW-0808">Transferase</keyword>
<proteinExistence type="predicted"/>
<keyword evidence="10" id="KW-0862">Zinc</keyword>
<dbReference type="PANTHER" id="PTHR46913">
    <property type="entry name" value="RING-H2 FINGER PROTEIN ATL16"/>
    <property type="match status" value="1"/>
</dbReference>
<dbReference type="SUPFAM" id="SSF57850">
    <property type="entry name" value="RING/U-box"/>
    <property type="match status" value="1"/>
</dbReference>
<dbReference type="AlphaFoldDB" id="B8AXG4"/>
<feature type="compositionally biased region" description="Low complexity" evidence="14">
    <location>
        <begin position="70"/>
        <end position="83"/>
    </location>
</feature>
<dbReference type="HOGENOM" id="CLU_791289_0_0_1"/>
<evidence type="ECO:0000256" key="8">
    <source>
        <dbReference type="ARBA" id="ARBA00022771"/>
    </source>
</evidence>
<dbReference type="GO" id="GO:0008270">
    <property type="term" value="F:zinc ion binding"/>
    <property type="evidence" value="ECO:0007669"/>
    <property type="project" value="UniProtKB-KW"/>
</dbReference>
<keyword evidence="11 15" id="KW-1133">Transmembrane helix</keyword>
<evidence type="ECO:0000259" key="16">
    <source>
        <dbReference type="PROSITE" id="PS50089"/>
    </source>
</evidence>
<comment type="catalytic activity">
    <reaction evidence="1">
        <text>S-ubiquitinyl-[E2 ubiquitin-conjugating enzyme]-L-cysteine + [acceptor protein]-L-lysine = [E2 ubiquitin-conjugating enzyme]-L-cysteine + N(6)-ubiquitinyl-[acceptor protein]-L-lysine.</text>
        <dbReference type="EC" id="2.3.2.27"/>
    </reaction>
</comment>